<evidence type="ECO:0008006" key="3">
    <source>
        <dbReference type="Google" id="ProtNLM"/>
    </source>
</evidence>
<dbReference type="Proteomes" id="UP000075683">
    <property type="component" value="Unassembled WGS sequence"/>
</dbReference>
<organism evidence="1 2">
    <name type="scientific">Caldibacillus debilis</name>
    <dbReference type="NCBI Taxonomy" id="301148"/>
    <lineage>
        <taxon>Bacteria</taxon>
        <taxon>Bacillati</taxon>
        <taxon>Bacillota</taxon>
        <taxon>Bacilli</taxon>
        <taxon>Bacillales</taxon>
        <taxon>Bacillaceae</taxon>
        <taxon>Caldibacillus</taxon>
    </lineage>
</organism>
<dbReference type="STRING" id="301148.B4135_0341"/>
<name>A0A150M4A3_9BACI</name>
<sequence>MNNRKNHFTGKITEKKVCQVKKFIQLFIFLSLVLLPSMALAKEEDGYAKYGRIATAVVREDYPGQPVTEYAYLGREELSGNRVQDRFRFEVKENGVEKFVIVTVVHDLSNKKLLNLSVTEEMRNG</sequence>
<accession>A0A150M4A3</accession>
<gene>
    <name evidence="1" type="ORF">B4135_0341</name>
</gene>
<dbReference type="InterPro" id="IPR024987">
    <property type="entry name" value="DUF3889"/>
</dbReference>
<dbReference type="EMBL" id="LQYT01000040">
    <property type="protein sequence ID" value="KYD19437.1"/>
    <property type="molecule type" value="Genomic_DNA"/>
</dbReference>
<protein>
    <recommendedName>
        <fullName evidence="3">DUF3889 domain-containing protein</fullName>
    </recommendedName>
</protein>
<evidence type="ECO:0000313" key="2">
    <source>
        <dbReference type="Proteomes" id="UP000075683"/>
    </source>
</evidence>
<comment type="caution">
    <text evidence="1">The sequence shown here is derived from an EMBL/GenBank/DDBJ whole genome shotgun (WGS) entry which is preliminary data.</text>
</comment>
<reference evidence="1 2" key="1">
    <citation type="submission" date="2016-01" db="EMBL/GenBank/DDBJ databases">
        <title>Draft Genome Sequences of Seven Thermophilic Sporeformers Isolated from Foods.</title>
        <authorList>
            <person name="Berendsen E.M."/>
            <person name="Wells-Bennik M.H."/>
            <person name="Krawcyk A.O."/>
            <person name="De Jong A."/>
            <person name="Holsappel S."/>
            <person name="Eijlander R.T."/>
            <person name="Kuipers O.P."/>
        </authorList>
    </citation>
    <scope>NUCLEOTIDE SEQUENCE [LARGE SCALE GENOMIC DNA]</scope>
    <source>
        <strain evidence="1 2">B4135</strain>
    </source>
</reference>
<proteinExistence type="predicted"/>
<dbReference type="Pfam" id="PF13028">
    <property type="entry name" value="DUF3889"/>
    <property type="match status" value="1"/>
</dbReference>
<evidence type="ECO:0000313" key="1">
    <source>
        <dbReference type="EMBL" id="KYD19437.1"/>
    </source>
</evidence>
<dbReference type="AlphaFoldDB" id="A0A150M4A3"/>
<dbReference type="Gene3D" id="3.10.450.390">
    <property type="entry name" value="Protein of unknown function DUF3889"/>
    <property type="match status" value="1"/>
</dbReference>